<feature type="region of interest" description="Disordered" evidence="1">
    <location>
        <begin position="1283"/>
        <end position="1318"/>
    </location>
</feature>
<feature type="compositionally biased region" description="Basic and acidic residues" evidence="1">
    <location>
        <begin position="1303"/>
        <end position="1318"/>
    </location>
</feature>
<feature type="compositionally biased region" description="Basic residues" evidence="1">
    <location>
        <begin position="202"/>
        <end position="222"/>
    </location>
</feature>
<keyword evidence="3" id="KW-1185">Reference proteome</keyword>
<evidence type="ECO:0000256" key="2">
    <source>
        <dbReference type="SAM" id="SignalP"/>
    </source>
</evidence>
<name>A0A9R0EWU5_SPOFR</name>
<feature type="region of interest" description="Disordered" evidence="1">
    <location>
        <begin position="173"/>
        <end position="244"/>
    </location>
</feature>
<organism evidence="3 4">
    <name type="scientific">Spodoptera frugiperda</name>
    <name type="common">Fall armyworm</name>
    <dbReference type="NCBI Taxonomy" id="7108"/>
    <lineage>
        <taxon>Eukaryota</taxon>
        <taxon>Metazoa</taxon>
        <taxon>Ecdysozoa</taxon>
        <taxon>Arthropoda</taxon>
        <taxon>Hexapoda</taxon>
        <taxon>Insecta</taxon>
        <taxon>Pterygota</taxon>
        <taxon>Neoptera</taxon>
        <taxon>Endopterygota</taxon>
        <taxon>Lepidoptera</taxon>
        <taxon>Glossata</taxon>
        <taxon>Ditrysia</taxon>
        <taxon>Noctuoidea</taxon>
        <taxon>Noctuidae</taxon>
        <taxon>Amphipyrinae</taxon>
        <taxon>Spodoptera</taxon>
    </lineage>
</organism>
<sequence length="1368" mass="154970">MLLALLLHLLIFHLLTARDDPAPVADVPARKDTNFVVRHIDSCPNVGYYFKRETLPNSLGPGLCYLCFCQGDHTAICWKRENRRCDKLSFRHREIGSVDSRKRRSPGFADFFFREASRDFFNKNSQPECKPFESSFSEDCPPVDWCIGCTVCDCNADGKWDCHVLSFCHDEKKQTKGKKGAKNSTAKSPVRTTKASPTKIAVKPKPKPKPVKKSKPPVKAKNKPPAVMRRGGNKTQPQRRIIRKPLPRRMKLTPTPMKGRTPIRYRKISPGKSATTQKIIKKNVVTHKPIEIKTTKLNLEMVLAQKLMQKVMGKLRKSVSAELRNMSAIALDLATRAQMENYKKAALKKKGKPNQAKNKQPKKNPVKKPTYKPPGKPSKTTRNYIRNKRELSTAAISVIPINSTKGSQLADGSNDGKPLAPPMDTRNIKGVTEYYLELPNITVALPMTRMPSNLAVPDNYNISHIVGGSTLPENEYYKYSVGNDEHKPKGNAPLWDTGTTHVNITETVFDLIGAPLTSYASTEKGFIMSNNTRMITNFTELDPEMNDLKHTKWSHLKILKEKKINILKSDKHKSIVKLIAHNGRNRKINNRKYNIVKVVHRTSCTYKSCLSKNTTNSTAHKNSTPKNNTAGDLQNLLKKIMNDFNRTHVNTTESNRKKKKKLSVLRYLKKIFNKIFKRQKSDRLSKHHLVETLCENFGPCRVSRRDRFKLNVKLGELDRETTRILKSVKIIKGLLKMVELPKSSDTDVSKQDNLNDDIIKLNNILKGNFSFNLTDTQTTQVEYIKKNTEEFITSVRKFAKLLNEIISILNKEDNKVHKKFDLVLTHKSNPKHNPFQSLRSLLIKYNLVQNSFMKQMYEQLNNFESNIHKKPKVSAVTGVNNSVEIENFSRNIIQNLRKLKRLAQTVSSSGRIKRELSRDDDAIEYLLMLMEYLIKQNHPLDAAPANDGIDLLIEAIKNAPDIKPIKKKVLEYTPATYFETTTYPTTVPIMTENTFNDDDNPSDSEKSSSEDNAKMKLEEAEVKLDENKEFVDMVAEDDKYPEENNHYDRRAGNMKMDEVTEMSYFNRLEQNIAEPENLIGTTTPMPMEMDNSEKQDSQDDVNMEKTLAIEQNNLDKSVIAESRARARARARTGVGVGGEADTAGAEIDVETAAEAAVAAQAGRGGRVVAASDARAADISDTHEKKFEVLAGDMDEEPHFSTAAPIPETEPPITVTTELYTTQTVRSRTKMRHLNLESYDSESLDKKSKLEWIEENFGRDIPKDTTNFDESLNATTTVYKTVTPPTSTETQVTDKSDASNLTKEVAEETDKTKKKTEKLNAEDVMLRKQMDLLNSLDYGTEKGEVFESDSKDPNADDRYSGDTFPSYFI</sequence>
<feature type="region of interest" description="Disordered" evidence="1">
    <location>
        <begin position="989"/>
        <end position="1013"/>
    </location>
</feature>
<feature type="region of interest" description="Disordered" evidence="1">
    <location>
        <begin position="346"/>
        <end position="386"/>
    </location>
</feature>
<keyword evidence="2" id="KW-0732">Signal</keyword>
<evidence type="ECO:0000313" key="4">
    <source>
        <dbReference type="RefSeq" id="XP_050552193.1"/>
    </source>
</evidence>
<accession>A0A9R0EWU5</accession>
<feature type="compositionally biased region" description="Basic and acidic residues" evidence="1">
    <location>
        <begin position="1343"/>
        <end position="1359"/>
    </location>
</feature>
<dbReference type="RefSeq" id="XP_050552193.1">
    <property type="nucleotide sequence ID" value="XM_050696236.1"/>
</dbReference>
<evidence type="ECO:0000256" key="1">
    <source>
        <dbReference type="SAM" id="MobiDB-lite"/>
    </source>
</evidence>
<dbReference type="GeneID" id="118277495"/>
<feature type="compositionally biased region" description="Basic residues" evidence="1">
    <location>
        <begin position="359"/>
        <end position="370"/>
    </location>
</feature>
<feature type="chain" id="PRO_5040404462" evidence="2">
    <location>
        <begin position="18"/>
        <end position="1368"/>
    </location>
</feature>
<gene>
    <name evidence="4" type="primary">LOC118277495</name>
</gene>
<proteinExistence type="predicted"/>
<dbReference type="OrthoDB" id="7489891at2759"/>
<protein>
    <submittedName>
        <fullName evidence="4">Uncharacterized protein LOC118277495 isoform X1</fullName>
    </submittedName>
</protein>
<feature type="compositionally biased region" description="Basic and acidic residues" evidence="1">
    <location>
        <begin position="1003"/>
        <end position="1013"/>
    </location>
</feature>
<reference evidence="4" key="1">
    <citation type="submission" date="2025-08" db="UniProtKB">
        <authorList>
            <consortium name="RefSeq"/>
        </authorList>
    </citation>
    <scope>IDENTIFICATION</scope>
    <source>
        <tissue evidence="4">Whole larval tissue</tissue>
    </source>
</reference>
<feature type="region of interest" description="Disordered" evidence="1">
    <location>
        <begin position="1343"/>
        <end position="1368"/>
    </location>
</feature>
<feature type="compositionally biased region" description="Polar residues" evidence="1">
    <location>
        <begin position="183"/>
        <end position="196"/>
    </location>
</feature>
<feature type="signal peptide" evidence="2">
    <location>
        <begin position="1"/>
        <end position="17"/>
    </location>
</feature>
<dbReference type="Proteomes" id="UP000829999">
    <property type="component" value="Chromosome 10"/>
</dbReference>
<evidence type="ECO:0000313" key="3">
    <source>
        <dbReference type="Proteomes" id="UP000829999"/>
    </source>
</evidence>